<keyword evidence="5" id="KW-0067">ATP-binding</keyword>
<dbReference type="RefSeq" id="WP_108567206.1">
    <property type="nucleotide sequence ID" value="NZ_CP031769.1"/>
</dbReference>
<evidence type="ECO:0000256" key="1">
    <source>
        <dbReference type="ARBA" id="ARBA00004651"/>
    </source>
</evidence>
<evidence type="ECO:0000256" key="8">
    <source>
        <dbReference type="SAM" id="Phobius"/>
    </source>
</evidence>
<evidence type="ECO:0000256" key="4">
    <source>
        <dbReference type="ARBA" id="ARBA00022741"/>
    </source>
</evidence>
<dbReference type="Pfam" id="PF02706">
    <property type="entry name" value="Wzz"/>
    <property type="match status" value="1"/>
</dbReference>
<evidence type="ECO:0000256" key="2">
    <source>
        <dbReference type="ARBA" id="ARBA00022475"/>
    </source>
</evidence>
<dbReference type="CDD" id="cd05387">
    <property type="entry name" value="BY-kinase"/>
    <property type="match status" value="1"/>
</dbReference>
<evidence type="ECO:0008006" key="13">
    <source>
        <dbReference type="Google" id="ProtNLM"/>
    </source>
</evidence>
<proteinExistence type="predicted"/>
<dbReference type="KEGG" id="salm:D0Y50_11140"/>
<dbReference type="InterPro" id="IPR032807">
    <property type="entry name" value="GNVR"/>
</dbReference>
<evidence type="ECO:0000313" key="12">
    <source>
        <dbReference type="Proteomes" id="UP000262073"/>
    </source>
</evidence>
<feature type="transmembrane region" description="Helical" evidence="8">
    <location>
        <begin position="27"/>
        <end position="45"/>
    </location>
</feature>
<dbReference type="InterPro" id="IPR027417">
    <property type="entry name" value="P-loop_NTPase"/>
</dbReference>
<gene>
    <name evidence="11" type="ORF">D0Y50_11140</name>
</gene>
<dbReference type="AlphaFoldDB" id="A0A346NMV6"/>
<keyword evidence="12" id="KW-1185">Reference proteome</keyword>
<dbReference type="EMBL" id="CP031769">
    <property type="protein sequence ID" value="AXR06863.1"/>
    <property type="molecule type" value="Genomic_DNA"/>
</dbReference>
<dbReference type="Gene3D" id="3.40.50.300">
    <property type="entry name" value="P-loop containing nucleotide triphosphate hydrolases"/>
    <property type="match status" value="1"/>
</dbReference>
<reference evidence="11 12" key="1">
    <citation type="submission" date="2018-08" db="EMBL/GenBank/DDBJ databases">
        <title>Salinimonas sediminis sp. nov., a piezophilic bacterium isolated from a deep-sea sediment sample from the New Britain Trench.</title>
        <authorList>
            <person name="Cao J."/>
        </authorList>
    </citation>
    <scope>NUCLEOTIDE SEQUENCE [LARGE SCALE GENOMIC DNA]</scope>
    <source>
        <strain evidence="11 12">N102</strain>
    </source>
</reference>
<feature type="transmembrane region" description="Helical" evidence="8">
    <location>
        <begin position="436"/>
        <end position="456"/>
    </location>
</feature>
<evidence type="ECO:0000256" key="3">
    <source>
        <dbReference type="ARBA" id="ARBA00022692"/>
    </source>
</evidence>
<evidence type="ECO:0000256" key="5">
    <source>
        <dbReference type="ARBA" id="ARBA00022840"/>
    </source>
</evidence>
<dbReference type="GO" id="GO:0004713">
    <property type="term" value="F:protein tyrosine kinase activity"/>
    <property type="evidence" value="ECO:0007669"/>
    <property type="project" value="TreeGrafter"/>
</dbReference>
<dbReference type="SUPFAM" id="SSF52540">
    <property type="entry name" value="P-loop containing nucleoside triphosphate hydrolases"/>
    <property type="match status" value="1"/>
</dbReference>
<dbReference type="OrthoDB" id="9775724at2"/>
<keyword evidence="4" id="KW-0547">Nucleotide-binding</keyword>
<evidence type="ECO:0000313" key="11">
    <source>
        <dbReference type="EMBL" id="AXR06863.1"/>
    </source>
</evidence>
<dbReference type="PANTHER" id="PTHR32309">
    <property type="entry name" value="TYROSINE-PROTEIN KINASE"/>
    <property type="match status" value="1"/>
</dbReference>
<accession>A0A346NMV6</accession>
<evidence type="ECO:0000256" key="7">
    <source>
        <dbReference type="ARBA" id="ARBA00023136"/>
    </source>
</evidence>
<evidence type="ECO:0000259" key="10">
    <source>
        <dbReference type="Pfam" id="PF13807"/>
    </source>
</evidence>
<feature type="domain" description="Tyrosine-protein kinase G-rich" evidence="10">
    <location>
        <begin position="382"/>
        <end position="451"/>
    </location>
</feature>
<dbReference type="InterPro" id="IPR050445">
    <property type="entry name" value="Bact_polysacc_biosynth/exp"/>
</dbReference>
<dbReference type="Pfam" id="PF13807">
    <property type="entry name" value="GNVR"/>
    <property type="match status" value="1"/>
</dbReference>
<comment type="subcellular location">
    <subcellularLocation>
        <location evidence="1">Cell membrane</location>
        <topology evidence="1">Multi-pass membrane protein</topology>
    </subcellularLocation>
</comment>
<keyword evidence="7 8" id="KW-0472">Membrane</keyword>
<keyword evidence="3 8" id="KW-0812">Transmembrane</keyword>
<evidence type="ECO:0000259" key="9">
    <source>
        <dbReference type="Pfam" id="PF02706"/>
    </source>
</evidence>
<sequence>MIDFEKRQEAEKIEIKKYIDILWKKKLVIAIFLMTVSVIAVSVLSNKTPIYTAKTTLNIEIPRDPRVIESNSRSLSNFQLISMYYQTQRDIISSDLILGRVVENLNLVDAYIVFQKSKDDNSLLSFFSTKREREKKNYEEQKYSIINDLKKNLKVEGGDRTELLTLSVESVLQHKVHEIANSIAQEYIKYNLKHRNEKLVETSNWLDNQLNDIKLKLNTSEDELRRFSLKNNLVNTNQQEYSANTQLENLNKKLIESQNSFSKIRELHDRVEEISSNPESSFRSLSIVINNDIIRDIVAETVSISRKIDELDDRYGNKHPKMIALKADLKSANASLDSEVDKIVKSINIDYVSSKEELSNIKALISEKNKELIDIQKKNFALKRMEREVANNAAIYESYLKELAQSNISENYDISNVKVIDDARLPARPSGISKSIILLGVLVISFGFISVLIITLDMFKSVIVSPDDVEKYLSVPLLGFTIKNKNLSKNSKVKFLARNANNSPELLESFKSIRTNLFLADTPNLSHSFLVTSSNPLEGKSVFSLNLATVMSQLGKTALVELDLRKPTLLNKLALANDQPGIEAYLKGTSNSLVPRSVDGIEGIELFAVAHACDDAPELLAGQQIHRLFAYLKENFDYVVVDSPPCLAVTDSLVLTKLTDRTVLCAQSNHTKVTEIKESIKRLNKVDANISGIVITQVSPKVLKQDSLYYNAISYYG</sequence>
<protein>
    <recommendedName>
        <fullName evidence="13">Polysaccharide biosynthesis tyrosine autokinase</fullName>
    </recommendedName>
</protein>
<dbReference type="Proteomes" id="UP000262073">
    <property type="component" value="Chromosome"/>
</dbReference>
<keyword evidence="2" id="KW-1003">Cell membrane</keyword>
<feature type="domain" description="Polysaccharide chain length determinant N-terminal" evidence="9">
    <location>
        <begin position="12"/>
        <end position="105"/>
    </location>
</feature>
<organism evidence="11 12">
    <name type="scientific">Salinimonas sediminis</name>
    <dbReference type="NCBI Taxonomy" id="2303538"/>
    <lineage>
        <taxon>Bacteria</taxon>
        <taxon>Pseudomonadati</taxon>
        <taxon>Pseudomonadota</taxon>
        <taxon>Gammaproteobacteria</taxon>
        <taxon>Alteromonadales</taxon>
        <taxon>Alteromonadaceae</taxon>
        <taxon>Alteromonas/Salinimonas group</taxon>
        <taxon>Salinimonas</taxon>
    </lineage>
</organism>
<evidence type="ECO:0000256" key="6">
    <source>
        <dbReference type="ARBA" id="ARBA00022989"/>
    </source>
</evidence>
<dbReference type="InterPro" id="IPR003856">
    <property type="entry name" value="LPS_length_determ_N"/>
</dbReference>
<dbReference type="GO" id="GO:0005886">
    <property type="term" value="C:plasma membrane"/>
    <property type="evidence" value="ECO:0007669"/>
    <property type="project" value="UniProtKB-SubCell"/>
</dbReference>
<dbReference type="InterPro" id="IPR005702">
    <property type="entry name" value="Wzc-like_C"/>
</dbReference>
<keyword evidence="6 8" id="KW-1133">Transmembrane helix</keyword>
<name>A0A346NMV6_9ALTE</name>
<dbReference type="PANTHER" id="PTHR32309:SF13">
    <property type="entry name" value="FERRIC ENTEROBACTIN TRANSPORT PROTEIN FEPE"/>
    <property type="match status" value="1"/>
</dbReference>